<protein>
    <recommendedName>
        <fullName evidence="9">Hexosyltransferase</fullName>
        <ecNumber evidence="9">2.4.1.-</ecNumber>
    </recommendedName>
</protein>
<organism evidence="11 12">
    <name type="scientific">Electrophorus electricus</name>
    <name type="common">Electric eel</name>
    <name type="synonym">Gymnotus electricus</name>
    <dbReference type="NCBI Taxonomy" id="8005"/>
    <lineage>
        <taxon>Eukaryota</taxon>
        <taxon>Metazoa</taxon>
        <taxon>Chordata</taxon>
        <taxon>Craniata</taxon>
        <taxon>Vertebrata</taxon>
        <taxon>Euteleostomi</taxon>
        <taxon>Actinopterygii</taxon>
        <taxon>Neopterygii</taxon>
        <taxon>Teleostei</taxon>
        <taxon>Ostariophysi</taxon>
        <taxon>Gymnotiformes</taxon>
        <taxon>Gymnotoidei</taxon>
        <taxon>Gymnotidae</taxon>
        <taxon>Electrophorus</taxon>
    </lineage>
</organism>
<dbReference type="GeneID" id="113574001"/>
<feature type="region of interest" description="Disordered" evidence="10">
    <location>
        <begin position="57"/>
        <end position="79"/>
    </location>
</feature>
<evidence type="ECO:0000256" key="1">
    <source>
        <dbReference type="ARBA" id="ARBA00004447"/>
    </source>
</evidence>
<name>A0A4W4GSY3_ELEEL</name>
<dbReference type="CTD" id="103911184"/>
<dbReference type="InterPro" id="IPR008428">
    <property type="entry name" value="Chond_GalNAc"/>
</dbReference>
<dbReference type="STRING" id="8005.ENSEEEP00000041693"/>
<comment type="similarity">
    <text evidence="2 9">Belongs to the chondroitin N-acetylgalactosaminyltransferase family.</text>
</comment>
<dbReference type="Ensembl" id="ENSEEET00000042177.2">
    <property type="protein sequence ID" value="ENSEEEP00000041693.2"/>
    <property type="gene ID" value="ENSEEEG00000019725.2"/>
</dbReference>
<evidence type="ECO:0000256" key="9">
    <source>
        <dbReference type="RuleBase" id="RU364016"/>
    </source>
</evidence>
<reference evidence="11" key="3">
    <citation type="submission" date="2020-05" db="EMBL/GenBank/DDBJ databases">
        <title>Electrophorus electricus (electric eel) genome, fEleEle1, primary haplotype.</title>
        <authorList>
            <person name="Myers G."/>
            <person name="Meyer A."/>
            <person name="Fedrigo O."/>
            <person name="Formenti G."/>
            <person name="Rhie A."/>
            <person name="Tracey A."/>
            <person name="Sims Y."/>
            <person name="Jarvis E.D."/>
        </authorList>
    </citation>
    <scope>NUCLEOTIDE SEQUENCE [LARGE SCALE GENOMIC DNA]</scope>
</reference>
<dbReference type="InterPro" id="IPR051227">
    <property type="entry name" value="CS_glycosyltransferase"/>
</dbReference>
<evidence type="ECO:0000256" key="8">
    <source>
        <dbReference type="ARBA" id="ARBA00023136"/>
    </source>
</evidence>
<evidence type="ECO:0000256" key="7">
    <source>
        <dbReference type="ARBA" id="ARBA00023034"/>
    </source>
</evidence>
<feature type="compositionally biased region" description="Polar residues" evidence="10">
    <location>
        <begin position="64"/>
        <end position="74"/>
    </location>
</feature>
<dbReference type="GO" id="GO:0047238">
    <property type="term" value="F:glucuronosyl-N-acetylgalactosaminyl-proteoglycan 4-beta-N-acetylgalactosaminyltransferase activity"/>
    <property type="evidence" value="ECO:0007669"/>
    <property type="project" value="TreeGrafter"/>
</dbReference>
<dbReference type="EC" id="2.4.1.-" evidence="9"/>
<proteinExistence type="inferred from homology"/>
<evidence type="ECO:0000256" key="5">
    <source>
        <dbReference type="ARBA" id="ARBA00022968"/>
    </source>
</evidence>
<sequence length="770" mass="85996">MRTAMLVSVVRPIGPILVGVSLGFTLSLLSVTWVHENCDSDGVRATEEMLVFQPDGLKGARKPSSISTGTTDNGNTEEDLRPRIVSYNQPAPQGPQKKVFRAKYASVELGIRERLFVAILTSKTSLSTQAIAVNRTLRHHVEGHVVFLTGSHGPKLPHGMPVFAHGEEHSGPAIFQVLRYLLERHAADYDWFYLLWDDTYVQPDRLKALVSHLSMDRWLYMGQPEEFIGAEAPGRYCRGGAGILLSRALLLRLQPYLEPCRTHVASARPDEWLGRCIVDYTGISCVEQHEGLQYNSFEMEESAVLNAVERVDLQKALTVHPVSPEQMYRLHRSFTQRELQDTYQQIQDLQVEMKRVSCCAVDGNRSAAWPVGVPPPFWPRSRFEVLRWEYFSEEELFSCADGAPKCQLSEADRQDVADVIQEAVRELSEKYAPAVVLSAPRLVNGYRRFDPTRGMEYTLDLQLHAQTESGRSRALTRRVHMVRPLSQVEIIPMPSVTEGTRVHLLLPVSHTERGAALRFLERCGPVMFEAGENAALTLLLLYDPDEAKRVGGTADIFAELKAKAAVAERGHPNVEVSWVSVRTEGPGLLRALDAASRKHAADALLLLVTVDTVLNGDVLNRCRVNAIAGWQVFFPVHFQAFDPRVTHPHGPPPTAPDLVREAGHFDRHAFGEACFYNGDYVASRARQSAESHGDELSEDVDAYDVFLRNSHLHVFRGVEPALWQAHRRCACEPQLGDGALQRCLQGNLRGLGSQSQLAMLLFDQEQTSTT</sequence>
<gene>
    <name evidence="11" type="primary">chpfb</name>
</gene>
<evidence type="ECO:0000313" key="12">
    <source>
        <dbReference type="Proteomes" id="UP000314983"/>
    </source>
</evidence>
<evidence type="ECO:0000256" key="4">
    <source>
        <dbReference type="ARBA" id="ARBA00022692"/>
    </source>
</evidence>
<dbReference type="RefSeq" id="XP_026860419.2">
    <property type="nucleotide sequence ID" value="XM_027004618.2"/>
</dbReference>
<comment type="subcellular location">
    <subcellularLocation>
        <location evidence="1 9">Golgi apparatus</location>
        <location evidence="1 9">Golgi stack membrane</location>
        <topology evidence="1 9">Single-pass type II membrane protein</topology>
    </subcellularLocation>
</comment>
<dbReference type="Pfam" id="PF05679">
    <property type="entry name" value="CHGN"/>
    <property type="match status" value="1"/>
</dbReference>
<evidence type="ECO:0000256" key="6">
    <source>
        <dbReference type="ARBA" id="ARBA00022989"/>
    </source>
</evidence>
<dbReference type="GO" id="GO:0032580">
    <property type="term" value="C:Golgi cisterna membrane"/>
    <property type="evidence" value="ECO:0007669"/>
    <property type="project" value="UniProtKB-SubCell"/>
</dbReference>
<keyword evidence="8 9" id="KW-0472">Membrane</keyword>
<dbReference type="PANTHER" id="PTHR12369:SF22">
    <property type="entry name" value="CHONDROITIN SULFATE SYNTHASE 2"/>
    <property type="match status" value="1"/>
</dbReference>
<keyword evidence="4 9" id="KW-0812">Transmembrane</keyword>
<dbReference type="KEGG" id="eee:113574001"/>
<dbReference type="OMA" id="DSDWMGA"/>
<reference evidence="12" key="2">
    <citation type="journal article" date="2017" name="Sci. Adv.">
        <title>A tail of two voltages: Proteomic comparison of the three electric organs of the electric eel.</title>
        <authorList>
            <person name="Traeger L.L."/>
            <person name="Sabat G."/>
            <person name="Barrett-Wilt G.A."/>
            <person name="Wells G.B."/>
            <person name="Sussman M.R."/>
        </authorList>
    </citation>
    <scope>NUCLEOTIDE SEQUENCE [LARGE SCALE GENOMIC DNA]</scope>
</reference>
<reference evidence="11" key="5">
    <citation type="submission" date="2025-09" db="UniProtKB">
        <authorList>
            <consortium name="Ensembl"/>
        </authorList>
    </citation>
    <scope>IDENTIFICATION</scope>
</reference>
<evidence type="ECO:0000256" key="10">
    <source>
        <dbReference type="SAM" id="MobiDB-lite"/>
    </source>
</evidence>
<keyword evidence="6 9" id="KW-1133">Transmembrane helix</keyword>
<keyword evidence="5 9" id="KW-0735">Signal-anchor</keyword>
<reference evidence="12" key="1">
    <citation type="journal article" date="2014" name="Science">
        <title>Nonhuman genetics. Genomic basis for the convergent evolution of electric organs.</title>
        <authorList>
            <person name="Gallant J.R."/>
            <person name="Traeger L.L."/>
            <person name="Volkening J.D."/>
            <person name="Moffett H."/>
            <person name="Chen P.H."/>
            <person name="Novina C.D."/>
            <person name="Phillips G.N.Jr."/>
            <person name="Anand R."/>
            <person name="Wells G.B."/>
            <person name="Pinch M."/>
            <person name="Guth R."/>
            <person name="Unguez G.A."/>
            <person name="Albert J.S."/>
            <person name="Zakon H.H."/>
            <person name="Samanta M.P."/>
            <person name="Sussman M.R."/>
        </authorList>
    </citation>
    <scope>NUCLEOTIDE SEQUENCE [LARGE SCALE GENOMIC DNA]</scope>
</reference>
<evidence type="ECO:0000313" key="11">
    <source>
        <dbReference type="Ensembl" id="ENSEEEP00000041693.2"/>
    </source>
</evidence>
<keyword evidence="7 9" id="KW-0333">Golgi apparatus</keyword>
<dbReference type="AlphaFoldDB" id="A0A4W4GSY3"/>
<evidence type="ECO:0000256" key="2">
    <source>
        <dbReference type="ARBA" id="ARBA00009239"/>
    </source>
</evidence>
<dbReference type="GeneTree" id="ENSGT01050000244857"/>
<dbReference type="PANTHER" id="PTHR12369">
    <property type="entry name" value="CHONDROITIN SYNTHASE"/>
    <property type="match status" value="1"/>
</dbReference>
<dbReference type="Gene3D" id="3.90.550.50">
    <property type="match status" value="1"/>
</dbReference>
<dbReference type="Proteomes" id="UP000314983">
    <property type="component" value="Chromosome 1"/>
</dbReference>
<feature type="transmembrane region" description="Helical" evidence="9">
    <location>
        <begin position="12"/>
        <end position="34"/>
    </location>
</feature>
<reference evidence="11" key="4">
    <citation type="submission" date="2025-08" db="UniProtKB">
        <authorList>
            <consortium name="Ensembl"/>
        </authorList>
    </citation>
    <scope>IDENTIFICATION</scope>
</reference>
<keyword evidence="12" id="KW-1185">Reference proteome</keyword>
<accession>A0A4W4GSY3</accession>
<keyword evidence="3 9" id="KW-0808">Transferase</keyword>
<evidence type="ECO:0000256" key="3">
    <source>
        <dbReference type="ARBA" id="ARBA00022679"/>
    </source>
</evidence>